<reference evidence="2 3" key="1">
    <citation type="journal article" date="2009" name="Infect. Immun.">
        <title>Comparative genomics reveal extensive transposon-mediated genomic plasticity and diversity among potential effector proteins within the genus Coxiella.</title>
        <authorList>
            <person name="Beare P.A."/>
            <person name="Unsworth N."/>
            <person name="Andoh M."/>
            <person name="Voth D.E."/>
            <person name="Omsland A."/>
            <person name="Gilk S.D."/>
            <person name="Williams K.P."/>
            <person name="Sobral B.W."/>
            <person name="Kupko J.J.III."/>
            <person name="Porcella S.F."/>
            <person name="Samuel J.E."/>
            <person name="Heinzen R.A."/>
        </authorList>
    </citation>
    <scope>NUCLEOTIDE SEQUENCE [LARGE SCALE GENOMIC DNA]</scope>
    <source>
        <strain evidence="2 3">Dugway 5J108-111</strain>
    </source>
</reference>
<evidence type="ECO:0000313" key="3">
    <source>
        <dbReference type="Proteomes" id="UP000008555"/>
    </source>
</evidence>
<proteinExistence type="predicted"/>
<gene>
    <name evidence="2" type="ordered locus">CBUD_1963</name>
</gene>
<organism evidence="2 3">
    <name type="scientific">Coxiella burnetii (strain Dugway 5J108-111)</name>
    <dbReference type="NCBI Taxonomy" id="434922"/>
    <lineage>
        <taxon>Bacteria</taxon>
        <taxon>Pseudomonadati</taxon>
        <taxon>Pseudomonadota</taxon>
        <taxon>Gammaproteobacteria</taxon>
        <taxon>Legionellales</taxon>
        <taxon>Coxiellaceae</taxon>
        <taxon>Coxiella</taxon>
    </lineage>
</organism>
<name>A9KEQ4_COXBN</name>
<dbReference type="Proteomes" id="UP000008555">
    <property type="component" value="Chromosome"/>
</dbReference>
<sequence>MRLKKQTPYDSPFTSENKLELSAPQAKEIHTFFDWEEIRQWMQTQEMKTGQFENLVKRGQSLELLAFPSLRVRQFEIEAESKEESSVEAADQQTETQAWVKKIHPLIENRELTELQKIQLLTQLVAQTVMHTLAITKLPSINYDGFRILCQTYLTLDFDMRTKNQFKKDFPAGLYEGFHRILKETPLSLEDRLSYLARYLHTMIKSVTLFKACLSEGTLIVGNDGLAKNLINSFLAKEMDKLAEGSQKRILLILRTSAGEPTKLSATFLAISDVFPYKQRDKDPFKRSRFDIQPSIEETFKIMKKTVIQIFLNPTLFKLST</sequence>
<dbReference type="RefSeq" id="WP_011997351.1">
    <property type="nucleotide sequence ID" value="NC_009727.1"/>
</dbReference>
<accession>A9KEQ4</accession>
<dbReference type="EMBL" id="CP000733">
    <property type="protein sequence ID" value="ABS78440.1"/>
    <property type="molecule type" value="Genomic_DNA"/>
</dbReference>
<feature type="region of interest" description="Disordered" evidence="1">
    <location>
        <begin position="1"/>
        <end position="20"/>
    </location>
</feature>
<dbReference type="KEGG" id="cbd:CBUD_1963"/>
<dbReference type="AlphaFoldDB" id="A9KEQ4"/>
<evidence type="ECO:0000256" key="1">
    <source>
        <dbReference type="SAM" id="MobiDB-lite"/>
    </source>
</evidence>
<evidence type="ECO:0000313" key="2">
    <source>
        <dbReference type="EMBL" id="ABS78440.1"/>
    </source>
</evidence>
<protein>
    <submittedName>
        <fullName evidence="2">Uncharacterized protein</fullName>
    </submittedName>
</protein>
<dbReference type="HOGENOM" id="CLU_075025_0_0_6"/>